<dbReference type="EMBL" id="CP000360">
    <property type="protein sequence ID" value="ABF40588.1"/>
    <property type="molecule type" value="Genomic_DNA"/>
</dbReference>
<evidence type="ECO:0000313" key="1">
    <source>
        <dbReference type="EMBL" id="ABF40588.1"/>
    </source>
</evidence>
<dbReference type="HOGENOM" id="CLU_1568692_0_0_0"/>
<dbReference type="OrthoDB" id="121539at2"/>
<keyword evidence="2" id="KW-1185">Reference proteome</keyword>
<protein>
    <submittedName>
        <fullName evidence="1">Uncharacterized protein</fullName>
    </submittedName>
</protein>
<dbReference type="EnsemblBacteria" id="ABF40588">
    <property type="protein sequence ID" value="ABF40588"/>
    <property type="gene ID" value="Acid345_1586"/>
</dbReference>
<accession>Q1IRB2</accession>
<dbReference type="AlphaFoldDB" id="Q1IRB2"/>
<evidence type="ECO:0000313" key="2">
    <source>
        <dbReference type="Proteomes" id="UP000002432"/>
    </source>
</evidence>
<dbReference type="SUPFAM" id="SSF109854">
    <property type="entry name" value="DinB/YfiT-like putative metalloenzymes"/>
    <property type="match status" value="1"/>
</dbReference>
<name>Q1IRB2_KORVE</name>
<dbReference type="Gene3D" id="1.20.120.450">
    <property type="entry name" value="dinb family like domain"/>
    <property type="match status" value="1"/>
</dbReference>
<organism evidence="1 2">
    <name type="scientific">Koribacter versatilis (strain Ellin345)</name>
    <dbReference type="NCBI Taxonomy" id="204669"/>
    <lineage>
        <taxon>Bacteria</taxon>
        <taxon>Pseudomonadati</taxon>
        <taxon>Acidobacteriota</taxon>
        <taxon>Terriglobia</taxon>
        <taxon>Terriglobales</taxon>
        <taxon>Candidatus Korobacteraceae</taxon>
        <taxon>Candidatus Korobacter</taxon>
    </lineage>
</organism>
<reference evidence="1 2" key="1">
    <citation type="journal article" date="2009" name="Appl. Environ. Microbiol.">
        <title>Three genomes from the phylum Acidobacteria provide insight into the lifestyles of these microorganisms in soils.</title>
        <authorList>
            <person name="Ward N.L."/>
            <person name="Challacombe J.F."/>
            <person name="Janssen P.H."/>
            <person name="Henrissat B."/>
            <person name="Coutinho P.M."/>
            <person name="Wu M."/>
            <person name="Xie G."/>
            <person name="Haft D.H."/>
            <person name="Sait M."/>
            <person name="Badger J."/>
            <person name="Barabote R.D."/>
            <person name="Bradley B."/>
            <person name="Brettin T.S."/>
            <person name="Brinkac L.M."/>
            <person name="Bruce D."/>
            <person name="Creasy T."/>
            <person name="Daugherty S.C."/>
            <person name="Davidsen T.M."/>
            <person name="DeBoy R.T."/>
            <person name="Detter J.C."/>
            <person name="Dodson R.J."/>
            <person name="Durkin A.S."/>
            <person name="Ganapathy A."/>
            <person name="Gwinn-Giglio M."/>
            <person name="Han C.S."/>
            <person name="Khouri H."/>
            <person name="Kiss H."/>
            <person name="Kothari S.P."/>
            <person name="Madupu R."/>
            <person name="Nelson K.E."/>
            <person name="Nelson W.C."/>
            <person name="Paulsen I."/>
            <person name="Penn K."/>
            <person name="Ren Q."/>
            <person name="Rosovitz M.J."/>
            <person name="Selengut J.D."/>
            <person name="Shrivastava S."/>
            <person name="Sullivan S.A."/>
            <person name="Tapia R."/>
            <person name="Thompson L.S."/>
            <person name="Watkins K.L."/>
            <person name="Yang Q."/>
            <person name="Yu C."/>
            <person name="Zafar N."/>
            <person name="Zhou L."/>
            <person name="Kuske C.R."/>
        </authorList>
    </citation>
    <scope>NUCLEOTIDE SEQUENCE [LARGE SCALE GENOMIC DNA]</scope>
    <source>
        <strain evidence="1 2">Ellin345</strain>
    </source>
</reference>
<dbReference type="eggNOG" id="ENOG5033ZVU">
    <property type="taxonomic scope" value="Bacteria"/>
</dbReference>
<proteinExistence type="predicted"/>
<dbReference type="InterPro" id="IPR034660">
    <property type="entry name" value="DinB/YfiT-like"/>
</dbReference>
<dbReference type="RefSeq" id="WP_011522390.1">
    <property type="nucleotide sequence ID" value="NC_008009.1"/>
</dbReference>
<dbReference type="KEGG" id="aba:Acid345_1586"/>
<dbReference type="Proteomes" id="UP000002432">
    <property type="component" value="Chromosome"/>
</dbReference>
<gene>
    <name evidence="1" type="ordered locus">Acid345_1586</name>
</gene>
<dbReference type="InterPro" id="IPR011463">
    <property type="entry name" value="DUF1569"/>
</dbReference>
<dbReference type="Pfam" id="PF07606">
    <property type="entry name" value="DUF1569"/>
    <property type="match status" value="1"/>
</dbReference>
<sequence>MQPYLDQLSQLLQQATAGMNDDQLLRAPEGKWCAAEVLEHLRLTYTGTAKMLEKNRDQAVVEPAPIDDRVSAARKLIFDQGSFFEGLQAPPFATPKTPPDANVRTRIQEDLKRLGVAIDEAEQRRGKDANLGNHFALGPLNGEQWRHFHYEHGRHHAKQLEALKVFAAKA</sequence>